<comment type="caution">
    <text evidence="1">The sequence shown here is derived from an EMBL/GenBank/DDBJ whole genome shotgun (WGS) entry which is preliminary data.</text>
</comment>
<dbReference type="Proteomes" id="UP000481861">
    <property type="component" value="Unassembled WGS sequence"/>
</dbReference>
<reference evidence="1 2" key="1">
    <citation type="submission" date="2020-01" db="EMBL/GenBank/DDBJ databases">
        <authorList>
            <consortium name="DOE Joint Genome Institute"/>
            <person name="Haridas S."/>
            <person name="Albert R."/>
            <person name="Binder M."/>
            <person name="Bloem J."/>
            <person name="Labutti K."/>
            <person name="Salamov A."/>
            <person name="Andreopoulos B."/>
            <person name="Baker S.E."/>
            <person name="Barry K."/>
            <person name="Bills G."/>
            <person name="Bluhm B.H."/>
            <person name="Cannon C."/>
            <person name="Castanera R."/>
            <person name="Culley D.E."/>
            <person name="Daum C."/>
            <person name="Ezra D."/>
            <person name="Gonzalez J.B."/>
            <person name="Henrissat B."/>
            <person name="Kuo A."/>
            <person name="Liang C."/>
            <person name="Lipzen A."/>
            <person name="Lutzoni F."/>
            <person name="Magnuson J."/>
            <person name="Mondo S."/>
            <person name="Nolan M."/>
            <person name="Ohm R."/>
            <person name="Pangilinan J."/>
            <person name="Park H.-J.H."/>
            <person name="Ramirez L."/>
            <person name="Alfaro M."/>
            <person name="Sun H."/>
            <person name="Tritt A."/>
            <person name="Yoshinaga Y."/>
            <person name="Zwiers L.-H.L."/>
            <person name="Turgeon B.G."/>
            <person name="Goodwin S.B."/>
            <person name="Spatafora J.W."/>
            <person name="Crous P.W."/>
            <person name="Grigoriev I.V."/>
        </authorList>
    </citation>
    <scope>NUCLEOTIDE SEQUENCE [LARGE SCALE GENOMIC DNA]</scope>
    <source>
        <strain evidence="1 2">CBS 611.86</strain>
    </source>
</reference>
<evidence type="ECO:0000313" key="1">
    <source>
        <dbReference type="EMBL" id="KAF2866084.1"/>
    </source>
</evidence>
<proteinExistence type="predicted"/>
<evidence type="ECO:0000313" key="2">
    <source>
        <dbReference type="Proteomes" id="UP000481861"/>
    </source>
</evidence>
<accession>A0A7C8MCP8</accession>
<protein>
    <submittedName>
        <fullName evidence="1">Uncharacterized protein</fullName>
    </submittedName>
</protein>
<sequence>MNECCSLRCTGTCRRRIRYQFKGRCPLWTWHGVHTSSGVWFVLTKVSRPDTVSTHPPSVLVSGLVIVFVHPLECVVLGKFPDLTRCSFILRSVVCAHRVSEQRRFGGVLVRRSVLIAKGDWSVRLQAHLDLCGASTSTRRRRKAFYPVRSAVHLSGCSRQLDTQELTKASAGQRREVGFLALDDGPPPLVSRRGRSASLLHLQYRTGGWPILPGEFVPLQEVCAVSTKAKLYLQSFEGVYQRCAVGCQLP</sequence>
<dbReference type="AlphaFoldDB" id="A0A7C8MCP8"/>
<organism evidence="1 2">
    <name type="scientific">Massariosphaeria phaeospora</name>
    <dbReference type="NCBI Taxonomy" id="100035"/>
    <lineage>
        <taxon>Eukaryota</taxon>
        <taxon>Fungi</taxon>
        <taxon>Dikarya</taxon>
        <taxon>Ascomycota</taxon>
        <taxon>Pezizomycotina</taxon>
        <taxon>Dothideomycetes</taxon>
        <taxon>Pleosporomycetidae</taxon>
        <taxon>Pleosporales</taxon>
        <taxon>Pleosporales incertae sedis</taxon>
        <taxon>Massariosphaeria</taxon>
    </lineage>
</organism>
<dbReference type="EMBL" id="JAADJZ010000029">
    <property type="protein sequence ID" value="KAF2866084.1"/>
    <property type="molecule type" value="Genomic_DNA"/>
</dbReference>
<name>A0A7C8MCP8_9PLEO</name>
<keyword evidence="2" id="KW-1185">Reference proteome</keyword>
<gene>
    <name evidence="1" type="ORF">BDV95DRAFT_211689</name>
</gene>